<dbReference type="AlphaFoldDB" id="S5ZZG1"/>
<dbReference type="HOGENOM" id="CLU_3318684_0_0_12"/>
<dbReference type="KEGG" id="tped:TPE_1153"/>
<evidence type="ECO:0000313" key="2">
    <source>
        <dbReference type="Proteomes" id="UP000015620"/>
    </source>
</evidence>
<dbReference type="PATRIC" id="fig|1291379.3.peg.1148"/>
<organism evidence="1 2">
    <name type="scientific">Treponema pedis str. T A4</name>
    <dbReference type="NCBI Taxonomy" id="1291379"/>
    <lineage>
        <taxon>Bacteria</taxon>
        <taxon>Pseudomonadati</taxon>
        <taxon>Spirochaetota</taxon>
        <taxon>Spirochaetia</taxon>
        <taxon>Spirochaetales</taxon>
        <taxon>Treponemataceae</taxon>
        <taxon>Treponema</taxon>
    </lineage>
</organism>
<accession>S5ZZG1</accession>
<dbReference type="STRING" id="1291379.TPE_1153"/>
<reference evidence="1 2" key="1">
    <citation type="journal article" date="2013" name="PLoS ONE">
        <title>Genome-Wide Relatedness of Treponema pedis, from Gingiva and Necrotic Skin Lesions of Pigs, with the Human Oral Pathogen Treponema denticola.</title>
        <authorList>
            <person name="Svartstrom O."/>
            <person name="Mushtaq M."/>
            <person name="Pringle M."/>
            <person name="Segerman B."/>
        </authorList>
    </citation>
    <scope>NUCLEOTIDE SEQUENCE [LARGE SCALE GENOMIC DNA]</scope>
    <source>
        <strain evidence="1">T A4</strain>
    </source>
</reference>
<dbReference type="Proteomes" id="UP000015620">
    <property type="component" value="Chromosome"/>
</dbReference>
<evidence type="ECO:0000313" key="1">
    <source>
        <dbReference type="EMBL" id="AGT43648.1"/>
    </source>
</evidence>
<dbReference type="EMBL" id="CP004120">
    <property type="protein sequence ID" value="AGT43648.1"/>
    <property type="molecule type" value="Genomic_DNA"/>
</dbReference>
<proteinExistence type="predicted"/>
<name>S5ZZG1_9SPIR</name>
<gene>
    <name evidence="1" type="ORF">TPE_1153</name>
</gene>
<sequence>MLTTKISTVKKNIALLSASQFISDFILLSTLNCVFDGAA</sequence>
<keyword evidence="2" id="KW-1185">Reference proteome</keyword>
<protein>
    <submittedName>
        <fullName evidence="1">Uncharacterized protein</fullName>
    </submittedName>
</protein>